<dbReference type="PhylomeDB" id="A0A068V1C4"/>
<dbReference type="Gramene" id="CDP14585">
    <property type="protein sequence ID" value="CDP14585"/>
    <property type="gene ID" value="GSCOC_T00041123001"/>
</dbReference>
<comment type="similarity">
    <text evidence="2">Belongs to the CLPTM1 family.</text>
</comment>
<reference evidence="8" key="1">
    <citation type="journal article" date="2014" name="Science">
        <title>The coffee genome provides insight into the convergent evolution of caffeine biosynthesis.</title>
        <authorList>
            <person name="Denoeud F."/>
            <person name="Carretero-Paulet L."/>
            <person name="Dereeper A."/>
            <person name="Droc G."/>
            <person name="Guyot R."/>
            <person name="Pietrella M."/>
            <person name="Zheng C."/>
            <person name="Alberti A."/>
            <person name="Anthony F."/>
            <person name="Aprea G."/>
            <person name="Aury J.M."/>
            <person name="Bento P."/>
            <person name="Bernard M."/>
            <person name="Bocs S."/>
            <person name="Campa C."/>
            <person name="Cenci A."/>
            <person name="Combes M.C."/>
            <person name="Crouzillat D."/>
            <person name="Da Silva C."/>
            <person name="Daddiego L."/>
            <person name="De Bellis F."/>
            <person name="Dussert S."/>
            <person name="Garsmeur O."/>
            <person name="Gayraud T."/>
            <person name="Guignon V."/>
            <person name="Jahn K."/>
            <person name="Jamilloux V."/>
            <person name="Joet T."/>
            <person name="Labadie K."/>
            <person name="Lan T."/>
            <person name="Leclercq J."/>
            <person name="Lepelley M."/>
            <person name="Leroy T."/>
            <person name="Li L.T."/>
            <person name="Librado P."/>
            <person name="Lopez L."/>
            <person name="Munoz A."/>
            <person name="Noel B."/>
            <person name="Pallavicini A."/>
            <person name="Perrotta G."/>
            <person name="Poncet V."/>
            <person name="Pot D."/>
            <person name="Priyono X."/>
            <person name="Rigoreau M."/>
            <person name="Rouard M."/>
            <person name="Rozas J."/>
            <person name="Tranchant-Dubreuil C."/>
            <person name="VanBuren R."/>
            <person name="Zhang Q."/>
            <person name="Andrade A.C."/>
            <person name="Argout X."/>
            <person name="Bertrand B."/>
            <person name="de Kochko A."/>
            <person name="Graziosi G."/>
            <person name="Henry R.J."/>
            <person name="Jayarama X."/>
            <person name="Ming R."/>
            <person name="Nagai C."/>
            <person name="Rounsley S."/>
            <person name="Sankoff D."/>
            <person name="Giuliano G."/>
            <person name="Albert V.A."/>
            <person name="Wincker P."/>
            <person name="Lashermes P."/>
        </authorList>
    </citation>
    <scope>NUCLEOTIDE SEQUENCE [LARGE SCALE GENOMIC DNA]</scope>
    <source>
        <strain evidence="8">cv. DH200-94</strain>
    </source>
</reference>
<dbReference type="PANTHER" id="PTHR21347">
    <property type="entry name" value="CLEFT LIP AND PALATE ASSOCIATED TRANSMEMBRANE PROTEIN-RELATED"/>
    <property type="match status" value="1"/>
</dbReference>
<dbReference type="EMBL" id="HG739172">
    <property type="protein sequence ID" value="CDP14585.1"/>
    <property type="molecule type" value="Genomic_DNA"/>
</dbReference>
<keyword evidence="3" id="KW-0812">Transmembrane</keyword>
<evidence type="ECO:0000313" key="7">
    <source>
        <dbReference type="EMBL" id="CDP14585.1"/>
    </source>
</evidence>
<protein>
    <submittedName>
        <fullName evidence="7">DH200=94 genomic scaffold, scaffold_88</fullName>
    </submittedName>
</protein>
<accession>A0A068V1C4</accession>
<proteinExistence type="inferred from homology"/>
<dbReference type="GO" id="GO:0012505">
    <property type="term" value="C:endomembrane system"/>
    <property type="evidence" value="ECO:0007669"/>
    <property type="project" value="TreeGrafter"/>
</dbReference>
<gene>
    <name evidence="7" type="ORF">GSCOC_T00041123001</name>
</gene>
<evidence type="ECO:0000256" key="4">
    <source>
        <dbReference type="ARBA" id="ARBA00022989"/>
    </source>
</evidence>
<evidence type="ECO:0000256" key="3">
    <source>
        <dbReference type="ARBA" id="ARBA00022692"/>
    </source>
</evidence>
<evidence type="ECO:0000256" key="5">
    <source>
        <dbReference type="ARBA" id="ARBA00023136"/>
    </source>
</evidence>
<feature type="region of interest" description="Disordered" evidence="6">
    <location>
        <begin position="1"/>
        <end position="27"/>
    </location>
</feature>
<evidence type="ECO:0000313" key="8">
    <source>
        <dbReference type="Proteomes" id="UP000295252"/>
    </source>
</evidence>
<feature type="compositionally biased region" description="Gly residues" evidence="6">
    <location>
        <begin position="8"/>
        <end position="19"/>
    </location>
</feature>
<keyword evidence="4" id="KW-1133">Transmembrane helix</keyword>
<dbReference type="PANTHER" id="PTHR21347:SF0">
    <property type="entry name" value="LIPID SCRAMBLASE CLPTM1L"/>
    <property type="match status" value="1"/>
</dbReference>
<keyword evidence="8" id="KW-1185">Reference proteome</keyword>
<organism evidence="7 8">
    <name type="scientific">Coffea canephora</name>
    <name type="common">Robusta coffee</name>
    <dbReference type="NCBI Taxonomy" id="49390"/>
    <lineage>
        <taxon>Eukaryota</taxon>
        <taxon>Viridiplantae</taxon>
        <taxon>Streptophyta</taxon>
        <taxon>Embryophyta</taxon>
        <taxon>Tracheophyta</taxon>
        <taxon>Spermatophyta</taxon>
        <taxon>Magnoliopsida</taxon>
        <taxon>eudicotyledons</taxon>
        <taxon>Gunneridae</taxon>
        <taxon>Pentapetalae</taxon>
        <taxon>asterids</taxon>
        <taxon>lamiids</taxon>
        <taxon>Gentianales</taxon>
        <taxon>Rubiaceae</taxon>
        <taxon>Ixoroideae</taxon>
        <taxon>Gardenieae complex</taxon>
        <taxon>Bertiereae - Coffeeae clade</taxon>
        <taxon>Coffeeae</taxon>
        <taxon>Coffea</taxon>
    </lineage>
</organism>
<dbReference type="OrthoDB" id="378564at2759"/>
<comment type="subcellular location">
    <subcellularLocation>
        <location evidence="1">Membrane</location>
        <topology evidence="1">Multi-pass membrane protein</topology>
    </subcellularLocation>
</comment>
<dbReference type="GO" id="GO:0016020">
    <property type="term" value="C:membrane"/>
    <property type="evidence" value="ECO:0007669"/>
    <property type="project" value="UniProtKB-SubCell"/>
</dbReference>
<evidence type="ECO:0000256" key="6">
    <source>
        <dbReference type="SAM" id="MobiDB-lite"/>
    </source>
</evidence>
<sequence>MPPPANGGADGGAARGGGRQQQEQQGVGQMLTGIIRVAVFWYFASKFFSPKKPLNPNQPSSQISNLFHKAEPLDMWFYLSEQEKFNDFSSESALVWHETNIPYAVWGPESTRRLSLKYYPTEALKHNGSLYAHVFFAHSGFPPDPNDPEYQPSAAFGHTYSVVTYLPKSKANKKKSLLGNSKDSDVAETQAKAIFSGS</sequence>
<dbReference type="InParanoid" id="A0A068V1C4"/>
<dbReference type="Pfam" id="PF05602">
    <property type="entry name" value="CLPTM1"/>
    <property type="match status" value="1"/>
</dbReference>
<name>A0A068V1C4_COFCA</name>
<dbReference type="InterPro" id="IPR008429">
    <property type="entry name" value="CLPTM1"/>
</dbReference>
<dbReference type="Proteomes" id="UP000295252">
    <property type="component" value="Unassembled WGS sequence"/>
</dbReference>
<keyword evidence="5" id="KW-0472">Membrane</keyword>
<dbReference type="STRING" id="49390.A0A068V1C4"/>
<evidence type="ECO:0000256" key="2">
    <source>
        <dbReference type="ARBA" id="ARBA00009310"/>
    </source>
</evidence>
<evidence type="ECO:0000256" key="1">
    <source>
        <dbReference type="ARBA" id="ARBA00004141"/>
    </source>
</evidence>
<dbReference type="AlphaFoldDB" id="A0A068V1C4"/>